<comment type="caution">
    <text evidence="3">The sequence shown here is derived from an EMBL/GenBank/DDBJ whole genome shotgun (WGS) entry which is preliminary data.</text>
</comment>
<evidence type="ECO:0000259" key="2">
    <source>
        <dbReference type="Pfam" id="PF18893"/>
    </source>
</evidence>
<evidence type="ECO:0000313" key="4">
    <source>
        <dbReference type="Proteomes" id="UP000033907"/>
    </source>
</evidence>
<sequence>MYNIYNINLVLLIVALWTIPWKIYAVWTAAKHNHKKWFVALLILNTVAILEIFYIFKIAKKSWADVKRDFKRALSSIR</sequence>
<protein>
    <submittedName>
        <fullName evidence="3">Membrane protein</fullName>
    </submittedName>
</protein>
<dbReference type="Proteomes" id="UP000033907">
    <property type="component" value="Unassembled WGS sequence"/>
</dbReference>
<dbReference type="InterPro" id="IPR043712">
    <property type="entry name" value="DUF5652"/>
</dbReference>
<proteinExistence type="predicted"/>
<keyword evidence="1" id="KW-0472">Membrane</keyword>
<dbReference type="AlphaFoldDB" id="A0A0G1GT50"/>
<feature type="domain" description="DUF5652" evidence="2">
    <location>
        <begin position="7"/>
        <end position="62"/>
    </location>
</feature>
<dbReference type="Pfam" id="PF18893">
    <property type="entry name" value="DUF5652"/>
    <property type="match status" value="1"/>
</dbReference>
<keyword evidence="1" id="KW-0812">Transmembrane</keyword>
<accession>A0A0G1GT50</accession>
<organism evidence="3 4">
    <name type="scientific">Candidatus Nomurabacteria bacterium GW2011_GWF2_43_24</name>
    <dbReference type="NCBI Taxonomy" id="1618778"/>
    <lineage>
        <taxon>Bacteria</taxon>
        <taxon>Candidatus Nomuraibacteriota</taxon>
    </lineage>
</organism>
<reference evidence="3 4" key="1">
    <citation type="journal article" date="2015" name="Nature">
        <title>rRNA introns, odd ribosomes, and small enigmatic genomes across a large radiation of phyla.</title>
        <authorList>
            <person name="Brown C.T."/>
            <person name="Hug L.A."/>
            <person name="Thomas B.C."/>
            <person name="Sharon I."/>
            <person name="Castelle C.J."/>
            <person name="Singh A."/>
            <person name="Wilkins M.J."/>
            <person name="Williams K.H."/>
            <person name="Banfield J.F."/>
        </authorList>
    </citation>
    <scope>NUCLEOTIDE SEQUENCE [LARGE SCALE GENOMIC DNA]</scope>
</reference>
<gene>
    <name evidence="3" type="ORF">UV91_C0012G0006</name>
</gene>
<evidence type="ECO:0000256" key="1">
    <source>
        <dbReference type="SAM" id="Phobius"/>
    </source>
</evidence>
<keyword evidence="1" id="KW-1133">Transmembrane helix</keyword>
<name>A0A0G1GT50_9BACT</name>
<dbReference type="EMBL" id="LCGH01000012">
    <property type="protein sequence ID" value="KKT10542.1"/>
    <property type="molecule type" value="Genomic_DNA"/>
</dbReference>
<evidence type="ECO:0000313" key="3">
    <source>
        <dbReference type="EMBL" id="KKT10542.1"/>
    </source>
</evidence>
<feature type="transmembrane region" description="Helical" evidence="1">
    <location>
        <begin position="37"/>
        <end position="56"/>
    </location>
</feature>
<feature type="transmembrane region" description="Helical" evidence="1">
    <location>
        <begin position="7"/>
        <end position="25"/>
    </location>
</feature>